<dbReference type="Proteomes" id="UP000053593">
    <property type="component" value="Unassembled WGS sequence"/>
</dbReference>
<feature type="region of interest" description="Disordered" evidence="1">
    <location>
        <begin position="1"/>
        <end position="56"/>
    </location>
</feature>
<evidence type="ECO:0000256" key="1">
    <source>
        <dbReference type="SAM" id="MobiDB-lite"/>
    </source>
</evidence>
<dbReference type="EMBL" id="KN834796">
    <property type="protein sequence ID" value="KIK56622.1"/>
    <property type="molecule type" value="Genomic_DNA"/>
</dbReference>
<accession>A0A0D0CEY7</accession>
<protein>
    <submittedName>
        <fullName evidence="2">Uncharacterized protein</fullName>
    </submittedName>
</protein>
<sequence length="175" mass="18966">MSTKKESKLFKLLRPGAGRASKQDIRTDLIATPPLSTSTGPQKSDVAGSTSSNSSESKVEDLTSNIALILGVVKEIGEILNNVPYVKIGAGILIKGIEVKEEIDACKEEWDKVGRVGLDMQSLVAKIVKIQSTSTSSEHLEAGIMQVKSCLGHILKSKANYQDLNQLKRLLRYSL</sequence>
<dbReference type="OrthoDB" id="431454at2759"/>
<gene>
    <name evidence="2" type="ORF">GYMLUDRAFT_779518</name>
</gene>
<evidence type="ECO:0000313" key="2">
    <source>
        <dbReference type="EMBL" id="KIK56622.1"/>
    </source>
</evidence>
<dbReference type="HOGENOM" id="CLU_1532736_0_0_1"/>
<evidence type="ECO:0000313" key="3">
    <source>
        <dbReference type="Proteomes" id="UP000053593"/>
    </source>
</evidence>
<keyword evidence="3" id="KW-1185">Reference proteome</keyword>
<dbReference type="AlphaFoldDB" id="A0A0D0CEY7"/>
<reference evidence="2 3" key="1">
    <citation type="submission" date="2014-04" db="EMBL/GenBank/DDBJ databases">
        <title>Evolutionary Origins and Diversification of the Mycorrhizal Mutualists.</title>
        <authorList>
            <consortium name="DOE Joint Genome Institute"/>
            <consortium name="Mycorrhizal Genomics Consortium"/>
            <person name="Kohler A."/>
            <person name="Kuo A."/>
            <person name="Nagy L.G."/>
            <person name="Floudas D."/>
            <person name="Copeland A."/>
            <person name="Barry K.W."/>
            <person name="Cichocki N."/>
            <person name="Veneault-Fourrey C."/>
            <person name="LaButti K."/>
            <person name="Lindquist E.A."/>
            <person name="Lipzen A."/>
            <person name="Lundell T."/>
            <person name="Morin E."/>
            <person name="Murat C."/>
            <person name="Riley R."/>
            <person name="Ohm R."/>
            <person name="Sun H."/>
            <person name="Tunlid A."/>
            <person name="Henrissat B."/>
            <person name="Grigoriev I.V."/>
            <person name="Hibbett D.S."/>
            <person name="Martin F."/>
        </authorList>
    </citation>
    <scope>NUCLEOTIDE SEQUENCE [LARGE SCALE GENOMIC DNA]</scope>
    <source>
        <strain evidence="2 3">FD-317 M1</strain>
    </source>
</reference>
<proteinExistence type="predicted"/>
<name>A0A0D0CEY7_9AGAR</name>
<organism evidence="2 3">
    <name type="scientific">Collybiopsis luxurians FD-317 M1</name>
    <dbReference type="NCBI Taxonomy" id="944289"/>
    <lineage>
        <taxon>Eukaryota</taxon>
        <taxon>Fungi</taxon>
        <taxon>Dikarya</taxon>
        <taxon>Basidiomycota</taxon>
        <taxon>Agaricomycotina</taxon>
        <taxon>Agaricomycetes</taxon>
        <taxon>Agaricomycetidae</taxon>
        <taxon>Agaricales</taxon>
        <taxon>Marasmiineae</taxon>
        <taxon>Omphalotaceae</taxon>
        <taxon>Collybiopsis</taxon>
        <taxon>Collybiopsis luxurians</taxon>
    </lineage>
</organism>